<proteinExistence type="inferred from homology"/>
<dbReference type="InterPro" id="IPR023614">
    <property type="entry name" value="Porin_dom_sf"/>
</dbReference>
<keyword evidence="2" id="KW-0813">Transport</keyword>
<dbReference type="Proteomes" id="UP001064106">
    <property type="component" value="Unassembled WGS sequence"/>
</dbReference>
<protein>
    <recommendedName>
        <fullName evidence="7">Porin</fullName>
    </recommendedName>
</protein>
<evidence type="ECO:0000256" key="1">
    <source>
        <dbReference type="ARBA" id="ARBA00009075"/>
    </source>
</evidence>
<accession>A0ABT2QY72</accession>
<name>A0ABT2QY72_9GAMM</name>
<reference evidence="5" key="1">
    <citation type="submission" date="2012-09" db="EMBL/GenBank/DDBJ databases">
        <title>Genome Sequence of alkane-degrading Bacterium Alcanivorax balearicus MACL04.</title>
        <authorList>
            <person name="Lai Q."/>
            <person name="Shao Z."/>
        </authorList>
    </citation>
    <scope>NUCLEOTIDE SEQUENCE</scope>
    <source>
        <strain evidence="5">MACL04</strain>
    </source>
</reference>
<evidence type="ECO:0000256" key="3">
    <source>
        <dbReference type="ARBA" id="ARBA00022729"/>
    </source>
</evidence>
<dbReference type="PANTHER" id="PTHR34596:SF2">
    <property type="entry name" value="CHITOPORIN"/>
    <property type="match status" value="1"/>
</dbReference>
<organism evidence="5 6">
    <name type="scientific">Alloalcanivorax balearicus MACL04</name>
    <dbReference type="NCBI Taxonomy" id="1177182"/>
    <lineage>
        <taxon>Bacteria</taxon>
        <taxon>Pseudomonadati</taxon>
        <taxon>Pseudomonadota</taxon>
        <taxon>Gammaproteobacteria</taxon>
        <taxon>Oceanospirillales</taxon>
        <taxon>Alcanivoracaceae</taxon>
        <taxon>Alloalcanivorax</taxon>
    </lineage>
</organism>
<evidence type="ECO:0000313" key="5">
    <source>
        <dbReference type="EMBL" id="MCU5782476.1"/>
    </source>
</evidence>
<feature type="signal peptide" evidence="4">
    <location>
        <begin position="1"/>
        <end position="21"/>
    </location>
</feature>
<comment type="caution">
    <text evidence="5">The sequence shown here is derived from an EMBL/GenBank/DDBJ whole genome shotgun (WGS) entry which is preliminary data.</text>
</comment>
<sequence length="463" mass="51547">MKLKQAIVSALVLGVPTQTLAVSINDYDRTGNEGEFNVYMRAVHIDTRIENDLMDDLFGGIPIGERLGGTALGVVADYKSRYWLNSIGFDASVYGVAKLDARPEDRDLFDDTSGESESFGKLGQVNLKFLHGGENWVGAFQVGRGRFDAGTVVTKDTRAVPSSYQGARGQMRIEGLDIGPLPGVLSFDAAYINRTSPRDREDFEKILSESGEEIKDIRTFGVEYDARLFALKFARGVAEDFNQNTAYGLTLRAPIGESGGALLETQYYDFRREGAAWDRDWENGDAAYDDKANWLNINLGLELGRWGWGISYSDAEAELSNGMLGYAYFDHGQNADGLMDAWTRSGNDFNNDGEEAWQIGGKYKFDGYSLAGIPLDGFNAMVLFKRGKFDATNPLSGVNTEVQESQMEYRLNYRFDEPEHKGLAVGLIYTRYWIDEDFVALVSAQPDNVLNGEEVRVYIDYAF</sequence>
<evidence type="ECO:0000256" key="2">
    <source>
        <dbReference type="ARBA" id="ARBA00022448"/>
    </source>
</evidence>
<gene>
    <name evidence="5" type="ORF">MA04_01776</name>
</gene>
<dbReference type="Pfam" id="PF03573">
    <property type="entry name" value="OprD"/>
    <property type="match status" value="1"/>
</dbReference>
<evidence type="ECO:0000313" key="6">
    <source>
        <dbReference type="Proteomes" id="UP001064106"/>
    </source>
</evidence>
<dbReference type="EMBL" id="ARXS01000008">
    <property type="protein sequence ID" value="MCU5782476.1"/>
    <property type="molecule type" value="Genomic_DNA"/>
</dbReference>
<keyword evidence="3 4" id="KW-0732">Signal</keyword>
<dbReference type="InterPro" id="IPR005318">
    <property type="entry name" value="OM_porin_bac"/>
</dbReference>
<evidence type="ECO:0008006" key="7">
    <source>
        <dbReference type="Google" id="ProtNLM"/>
    </source>
</evidence>
<dbReference type="Gene3D" id="2.40.160.10">
    <property type="entry name" value="Porin"/>
    <property type="match status" value="1"/>
</dbReference>
<comment type="similarity">
    <text evidence="1">Belongs to the outer membrane porin (Opr) (TC 1.B.25) family.</text>
</comment>
<keyword evidence="6" id="KW-1185">Reference proteome</keyword>
<dbReference type="RefSeq" id="WP_262460166.1">
    <property type="nucleotide sequence ID" value="NZ_ARXS01000008.1"/>
</dbReference>
<evidence type="ECO:0000256" key="4">
    <source>
        <dbReference type="SAM" id="SignalP"/>
    </source>
</evidence>
<feature type="chain" id="PRO_5045525595" description="Porin" evidence="4">
    <location>
        <begin position="22"/>
        <end position="463"/>
    </location>
</feature>
<dbReference type="PANTHER" id="PTHR34596">
    <property type="entry name" value="CHITOPORIN"/>
    <property type="match status" value="1"/>
</dbReference>